<evidence type="ECO:0000313" key="2">
    <source>
        <dbReference type="Proteomes" id="UP000683511"/>
    </source>
</evidence>
<organism evidence="1 2">
    <name type="scientific">Richelia sinica FACHB-800</name>
    <dbReference type="NCBI Taxonomy" id="1357546"/>
    <lineage>
        <taxon>Bacteria</taxon>
        <taxon>Bacillati</taxon>
        <taxon>Cyanobacteriota</taxon>
        <taxon>Cyanophyceae</taxon>
        <taxon>Nostocales</taxon>
        <taxon>Nostocaceae</taxon>
        <taxon>Richelia</taxon>
    </lineage>
</organism>
<dbReference type="Proteomes" id="UP000683511">
    <property type="component" value="Chromosome"/>
</dbReference>
<reference evidence="1" key="1">
    <citation type="submission" date="2017-04" db="EMBL/GenBank/DDBJ databases">
        <title>Genome deletions in a multicellular cyanobacterial endosymbiont for morphological adaptation in marine diatoms.</title>
        <authorList>
            <person name="Wang Y."/>
            <person name="Gao H."/>
            <person name="Li R."/>
            <person name="Xu X."/>
        </authorList>
    </citation>
    <scope>NUCLEOTIDE SEQUENCE</scope>
    <source>
        <strain evidence="1">FACHB 800</strain>
    </source>
</reference>
<proteinExistence type="predicted"/>
<keyword evidence="2" id="KW-1185">Reference proteome</keyword>
<protein>
    <submittedName>
        <fullName evidence="1">Uncharacterized protein</fullName>
    </submittedName>
</protein>
<dbReference type="EMBL" id="CP021056">
    <property type="protein sequence ID" value="QXE25184.1"/>
    <property type="molecule type" value="Genomic_DNA"/>
</dbReference>
<evidence type="ECO:0000313" key="1">
    <source>
        <dbReference type="EMBL" id="QXE25184.1"/>
    </source>
</evidence>
<sequence length="12" mass="1393">MNNQPYNRGSGR</sequence>
<gene>
    <name evidence="1" type="ORF">B6N60_03896</name>
</gene>
<accession>A0A975Y6E9</accession>
<name>A0A975Y6E9_9NOST</name>
<dbReference type="KEGG" id="rsin:B6N60_03896"/>